<dbReference type="Proteomes" id="UP000282321">
    <property type="component" value="Unassembled WGS sequence"/>
</dbReference>
<dbReference type="Gene3D" id="1.25.40.10">
    <property type="entry name" value="Tetratricopeptide repeat domain"/>
    <property type="match status" value="1"/>
</dbReference>
<evidence type="ECO:0000256" key="1">
    <source>
        <dbReference type="PROSITE-ProRule" id="PRU00339"/>
    </source>
</evidence>
<proteinExistence type="predicted"/>
<evidence type="ECO:0000313" key="3">
    <source>
        <dbReference type="EMBL" id="RKX64377.1"/>
    </source>
</evidence>
<feature type="transmembrane region" description="Helical" evidence="2">
    <location>
        <begin position="139"/>
        <end position="159"/>
    </location>
</feature>
<keyword evidence="2" id="KW-1133">Transmembrane helix</keyword>
<dbReference type="PANTHER" id="PTHR16214">
    <property type="entry name" value="TRANSMEMBRANE PROTEIN 260"/>
    <property type="match status" value="1"/>
</dbReference>
<dbReference type="InterPro" id="IPR021280">
    <property type="entry name" value="TMEM260-like"/>
</dbReference>
<dbReference type="PANTHER" id="PTHR16214:SF3">
    <property type="entry name" value="TRANSMEMBRANE PROTEIN 260"/>
    <property type="match status" value="1"/>
</dbReference>
<organism evidence="3 4">
    <name type="scientific">candidate division TA06 bacterium</name>
    <dbReference type="NCBI Taxonomy" id="2250710"/>
    <lineage>
        <taxon>Bacteria</taxon>
        <taxon>Bacteria division TA06</taxon>
    </lineage>
</organism>
<dbReference type="InterPro" id="IPR011990">
    <property type="entry name" value="TPR-like_helical_dom_sf"/>
</dbReference>
<keyword evidence="1" id="KW-0802">TPR repeat</keyword>
<evidence type="ECO:0000256" key="2">
    <source>
        <dbReference type="SAM" id="Phobius"/>
    </source>
</evidence>
<feature type="transmembrane region" description="Helical" evidence="2">
    <location>
        <begin position="112"/>
        <end position="133"/>
    </location>
</feature>
<dbReference type="InterPro" id="IPR019734">
    <property type="entry name" value="TPR_rpt"/>
</dbReference>
<sequence>MSKDKKYIMIGFGISFLIPFIIFLYTMAPTVSFWDCGEFISVATTLGIPHPPGTPLQVLIGRIFTMIPFGAEKAFWMNFYSILSTSLASALLFLVFVRVIREIKDPNSDLEWLATIVSGAVAGITAVLLFSVWDNAVEAEVYGPSLVIMTLSLWLAIKWKDNIGHMGSKRMLLLIFYLSALSVGIHLMPLLVLPGVLLYILIIKPDDLLDAKLITASVILVFIGISTYAYLIIRARLNPFLNMVSPTDFHRLWDVFTRKQYGPQYLIPRKTDFADGMGPRIGTIPALLEQYKLYFRYFMWQLTPWPRVNASGIIPALSAIANFGFLSLGFYGMYEHYKENKKSFALVFTTWFFTSIALVFYLNLKYSPSDPNPLHQPREVRERDYFYAPSYFFFTFYVGFAIWDFLMRIIKNGKKNFYYGAIGLACLLPVIPFASNIHDHPNRHGNWIADSYGHNMISCPDPGSVLFTNGDNDTYPLWFYSYVKKYRLFIPKDMPTPRDLVYDSNYVKEYKKLAKKYGGRVPMKGVYVANLSLLNTDWNLKQMKIAGVPISFTNREIENLRPVRLQNGEILYVKDLALRDIIAWNVGYKLSPKELYATKKQFVTEILPKIVERYKEGKSKINIYFAITVGEDSKSSYDTHLMLEGITYKFVPQTGYNMVNIQKTDSLLNKVFTYRGFNKHVVIDDVQWKLLSNYGLGYLLLGLSYKNNGQYDKAIDCLEKSSKFMKYNKSMILTELAALYVNADKIEKANKIMEEIKNTDKEGYAYLSYKFGKAYMKKHKDQEALKYFNNAIVFAPNSPSGYAGMIEYYSDRKDSAKVDEYFNRALKSYKSYQDFFIFFSREADTLNSIRVLKRWIKVNPTDSGAINLLSKLKANYGK</sequence>
<feature type="transmembrane region" description="Helical" evidence="2">
    <location>
        <begin position="171"/>
        <end position="202"/>
    </location>
</feature>
<feature type="repeat" description="TPR" evidence="1">
    <location>
        <begin position="765"/>
        <end position="798"/>
    </location>
</feature>
<dbReference type="SUPFAM" id="SSF48452">
    <property type="entry name" value="TPR-like"/>
    <property type="match status" value="1"/>
</dbReference>
<evidence type="ECO:0000313" key="4">
    <source>
        <dbReference type="Proteomes" id="UP000282321"/>
    </source>
</evidence>
<name>A0A660S4A6_UNCT6</name>
<reference evidence="3 4" key="1">
    <citation type="submission" date="2018-06" db="EMBL/GenBank/DDBJ databases">
        <title>Extensive metabolic versatility and redundancy in microbially diverse, dynamic hydrothermal sediments.</title>
        <authorList>
            <person name="Dombrowski N."/>
            <person name="Teske A."/>
            <person name="Baker B.J."/>
        </authorList>
    </citation>
    <scope>NUCLEOTIDE SEQUENCE [LARGE SCALE GENOMIC DNA]</scope>
    <source>
        <strain evidence="3">B35_G9</strain>
    </source>
</reference>
<dbReference type="AlphaFoldDB" id="A0A660S4A6"/>
<dbReference type="InterPro" id="IPR052724">
    <property type="entry name" value="GT117_domain-containing"/>
</dbReference>
<dbReference type="EMBL" id="QNBC01000167">
    <property type="protein sequence ID" value="RKX64377.1"/>
    <property type="molecule type" value="Genomic_DNA"/>
</dbReference>
<feature type="transmembrane region" description="Helical" evidence="2">
    <location>
        <begin position="385"/>
        <end position="405"/>
    </location>
</feature>
<protein>
    <recommendedName>
        <fullName evidence="5">DUF2723 domain-containing protein</fullName>
    </recommendedName>
</protein>
<accession>A0A660S4A6</accession>
<dbReference type="Pfam" id="PF11028">
    <property type="entry name" value="TMEM260-like"/>
    <property type="match status" value="1"/>
</dbReference>
<feature type="repeat" description="TPR" evidence="1">
    <location>
        <begin position="695"/>
        <end position="728"/>
    </location>
</feature>
<comment type="caution">
    <text evidence="3">The sequence shown here is derived from an EMBL/GenBank/DDBJ whole genome shotgun (WGS) entry which is preliminary data.</text>
</comment>
<feature type="transmembrane region" description="Helical" evidence="2">
    <location>
        <begin position="79"/>
        <end position="100"/>
    </location>
</feature>
<keyword evidence="2" id="KW-0812">Transmembrane</keyword>
<dbReference type="PROSITE" id="PS50005">
    <property type="entry name" value="TPR"/>
    <property type="match status" value="2"/>
</dbReference>
<evidence type="ECO:0008006" key="5">
    <source>
        <dbReference type="Google" id="ProtNLM"/>
    </source>
</evidence>
<dbReference type="SMART" id="SM00028">
    <property type="entry name" value="TPR"/>
    <property type="match status" value="3"/>
</dbReference>
<feature type="transmembrane region" description="Helical" evidence="2">
    <location>
        <begin position="343"/>
        <end position="364"/>
    </location>
</feature>
<feature type="transmembrane region" description="Helical" evidence="2">
    <location>
        <begin position="7"/>
        <end position="28"/>
    </location>
</feature>
<gene>
    <name evidence="3" type="ORF">DRP44_08405</name>
</gene>
<feature type="transmembrane region" description="Helical" evidence="2">
    <location>
        <begin position="308"/>
        <end position="331"/>
    </location>
</feature>
<feature type="transmembrane region" description="Helical" evidence="2">
    <location>
        <begin position="214"/>
        <end position="233"/>
    </location>
</feature>
<keyword evidence="2" id="KW-0472">Membrane</keyword>